<keyword evidence="2" id="KW-1185">Reference proteome</keyword>
<dbReference type="HOGENOM" id="CLU_1952229_0_0_1"/>
<dbReference type="Proteomes" id="UP000008021">
    <property type="component" value="Chromosome 11"/>
</dbReference>
<protein>
    <submittedName>
        <fullName evidence="1">Uncharacterized protein</fullName>
    </submittedName>
</protein>
<organism evidence="1">
    <name type="scientific">Oryza meridionalis</name>
    <dbReference type="NCBI Taxonomy" id="40149"/>
    <lineage>
        <taxon>Eukaryota</taxon>
        <taxon>Viridiplantae</taxon>
        <taxon>Streptophyta</taxon>
        <taxon>Embryophyta</taxon>
        <taxon>Tracheophyta</taxon>
        <taxon>Spermatophyta</taxon>
        <taxon>Magnoliopsida</taxon>
        <taxon>Liliopsida</taxon>
        <taxon>Poales</taxon>
        <taxon>Poaceae</taxon>
        <taxon>BOP clade</taxon>
        <taxon>Oryzoideae</taxon>
        <taxon>Oryzeae</taxon>
        <taxon>Oryzinae</taxon>
        <taxon>Oryza</taxon>
    </lineage>
</organism>
<accession>A0A0E0F462</accession>
<reference evidence="1" key="1">
    <citation type="submission" date="2015-04" db="UniProtKB">
        <authorList>
            <consortium name="EnsemblPlants"/>
        </authorList>
    </citation>
    <scope>IDENTIFICATION</scope>
</reference>
<evidence type="ECO:0000313" key="2">
    <source>
        <dbReference type="Proteomes" id="UP000008021"/>
    </source>
</evidence>
<dbReference type="Gramene" id="OMERI11G07020.5">
    <property type="protein sequence ID" value="OMERI11G07020.5"/>
    <property type="gene ID" value="OMERI11G07020"/>
</dbReference>
<evidence type="ECO:0000313" key="1">
    <source>
        <dbReference type="EnsemblPlants" id="OMERI11G07020.5"/>
    </source>
</evidence>
<dbReference type="AlphaFoldDB" id="A0A0E0F462"/>
<name>A0A0E0F462_9ORYZ</name>
<proteinExistence type="predicted"/>
<sequence length="129" mass="14790">MRSLTIFSKSLRSLQEPQLWELAEFFWLSRLLNDPMFGGSGPLKLLRGRCIRLPLWQRGLESWMFHQDRKGIGDDRIIAVDAPGHTSSGSASQILPTTKLHPVTMLLLVLILLKKRYLEGEMSLLFKSR</sequence>
<dbReference type="EnsemblPlants" id="OMERI11G07020.5">
    <property type="protein sequence ID" value="OMERI11G07020.5"/>
    <property type="gene ID" value="OMERI11G07020"/>
</dbReference>
<reference evidence="1" key="2">
    <citation type="submission" date="2018-05" db="EMBL/GenBank/DDBJ databases">
        <title>OmerRS3 (Oryza meridionalis Reference Sequence Version 3).</title>
        <authorList>
            <person name="Zhang J."/>
            <person name="Kudrna D."/>
            <person name="Lee S."/>
            <person name="Talag J."/>
            <person name="Welchert J."/>
            <person name="Wing R.A."/>
        </authorList>
    </citation>
    <scope>NUCLEOTIDE SEQUENCE [LARGE SCALE GENOMIC DNA]</scope>
    <source>
        <strain evidence="1">cv. OR44</strain>
    </source>
</reference>